<dbReference type="PANTHER" id="PTHR37423:SF2">
    <property type="entry name" value="MEMBRANE-BOUND LYTIC MUREIN TRANSGLYCOSYLASE C"/>
    <property type="match status" value="1"/>
</dbReference>
<dbReference type="KEGG" id="bapi:BBC0122_019160"/>
<evidence type="ECO:0000259" key="3">
    <source>
        <dbReference type="Pfam" id="PF01464"/>
    </source>
</evidence>
<comment type="similarity">
    <text evidence="2">Belongs to the virb1 family.</text>
</comment>
<evidence type="ECO:0000313" key="5">
    <source>
        <dbReference type="Proteomes" id="UP000189632"/>
    </source>
</evidence>
<evidence type="ECO:0000313" key="4">
    <source>
        <dbReference type="EMBL" id="AQT48010.1"/>
    </source>
</evidence>
<dbReference type="Proteomes" id="UP000189632">
    <property type="component" value="Chromosome"/>
</dbReference>
<accession>A0A1U9MJW4</accession>
<keyword evidence="5" id="KW-1185">Reference proteome</keyword>
<dbReference type="InterPro" id="IPR008258">
    <property type="entry name" value="Transglycosylase_SLT_dom_1"/>
</dbReference>
<dbReference type="Pfam" id="PF01464">
    <property type="entry name" value="SLT"/>
    <property type="match status" value="1"/>
</dbReference>
<dbReference type="OrthoDB" id="9801695at2"/>
<evidence type="ECO:0000256" key="1">
    <source>
        <dbReference type="ARBA" id="ARBA00007734"/>
    </source>
</evidence>
<feature type="domain" description="Transglycosylase SLT" evidence="3">
    <location>
        <begin position="52"/>
        <end position="154"/>
    </location>
</feature>
<dbReference type="PANTHER" id="PTHR37423">
    <property type="entry name" value="SOLUBLE LYTIC MUREIN TRANSGLYCOSYLASE-RELATED"/>
    <property type="match status" value="1"/>
</dbReference>
<evidence type="ECO:0000256" key="2">
    <source>
        <dbReference type="ARBA" id="ARBA00009387"/>
    </source>
</evidence>
<sequence>MGRFYFRIGLIFLNLIVCVTTTIPVFAVESNKKNSDNQISVQYSHSMLERIINDEARSQGVNPAFVLIIAQIESGLNIRAISSDGAIGVMQLMPETAAELGVENPYDPEQNIKGGVRYLKQLENEFKHPLLIAAAYHSGPQAVRDAKGIPKGPKMAAYIVKLLNEFYQIYDAKTATTNMIKANTEKHANLKWEGDFVLNLNQ</sequence>
<dbReference type="InterPro" id="IPR023346">
    <property type="entry name" value="Lysozyme-like_dom_sf"/>
</dbReference>
<protein>
    <submittedName>
        <fullName evidence="4">Transglycosylase SLT domain-containing protein</fullName>
    </submittedName>
</protein>
<gene>
    <name evidence="4" type="ORF">BBC0122_019160</name>
</gene>
<name>A0A1U9MJW4_9HYPH</name>
<dbReference type="SUPFAM" id="SSF53955">
    <property type="entry name" value="Lysozyme-like"/>
    <property type="match status" value="1"/>
</dbReference>
<dbReference type="CDD" id="cd00254">
    <property type="entry name" value="LT-like"/>
    <property type="match status" value="1"/>
</dbReference>
<dbReference type="EMBL" id="CP015625">
    <property type="protein sequence ID" value="AQT48010.1"/>
    <property type="molecule type" value="Genomic_DNA"/>
</dbReference>
<dbReference type="Gene3D" id="1.10.530.10">
    <property type="match status" value="1"/>
</dbReference>
<dbReference type="AlphaFoldDB" id="A0A1U9MJW4"/>
<dbReference type="RefSeq" id="WP_077993472.1">
    <property type="nucleotide sequence ID" value="NZ_CAXUOT020000003.1"/>
</dbReference>
<comment type="similarity">
    <text evidence="1">Belongs to the transglycosylase Slt family.</text>
</comment>
<proteinExistence type="inferred from homology"/>
<reference evidence="4 5" key="1">
    <citation type="submission" date="2016-11" db="EMBL/GenBank/DDBJ databases">
        <title>Comparative genomics of Bartonella apis.</title>
        <authorList>
            <person name="Engel P."/>
        </authorList>
    </citation>
    <scope>NUCLEOTIDE SEQUENCE [LARGE SCALE GENOMIC DNA]</scope>
    <source>
        <strain evidence="4 5">BBC0122</strain>
    </source>
</reference>
<organism evidence="4 5">
    <name type="scientific">Bartonella choladocola</name>
    <dbReference type="NCBI Taxonomy" id="2750995"/>
    <lineage>
        <taxon>Bacteria</taxon>
        <taxon>Pseudomonadati</taxon>
        <taxon>Pseudomonadota</taxon>
        <taxon>Alphaproteobacteria</taxon>
        <taxon>Hyphomicrobiales</taxon>
        <taxon>Bartonellaceae</taxon>
        <taxon>Bartonella</taxon>
    </lineage>
</organism>